<accession>I4CBZ5</accession>
<dbReference type="GO" id="GO:0032259">
    <property type="term" value="P:methylation"/>
    <property type="evidence" value="ECO:0007669"/>
    <property type="project" value="UniProtKB-KW"/>
</dbReference>
<dbReference type="InterPro" id="IPR013216">
    <property type="entry name" value="Methyltransf_11"/>
</dbReference>
<keyword evidence="2" id="KW-0808">Transferase</keyword>
<dbReference type="Proteomes" id="UP000006055">
    <property type="component" value="Chromosome"/>
</dbReference>
<dbReference type="EMBL" id="CP003360">
    <property type="protein sequence ID" value="AFM27086.1"/>
    <property type="molecule type" value="Genomic_DNA"/>
</dbReference>
<dbReference type="CDD" id="cd02440">
    <property type="entry name" value="AdoMet_MTases"/>
    <property type="match status" value="1"/>
</dbReference>
<keyword evidence="2" id="KW-0489">Methyltransferase</keyword>
<evidence type="ECO:0000259" key="1">
    <source>
        <dbReference type="Pfam" id="PF08241"/>
    </source>
</evidence>
<dbReference type="InterPro" id="IPR029063">
    <property type="entry name" value="SAM-dependent_MTases_sf"/>
</dbReference>
<feature type="domain" description="Methyltransferase type 11" evidence="1">
    <location>
        <begin position="68"/>
        <end position="166"/>
    </location>
</feature>
<dbReference type="PANTHER" id="PTHR43591:SF24">
    <property type="entry name" value="2-METHOXY-6-POLYPRENYL-1,4-BENZOQUINOL METHYLASE, MITOCHONDRIAL"/>
    <property type="match status" value="1"/>
</dbReference>
<dbReference type="RefSeq" id="WP_014812201.1">
    <property type="nucleotide sequence ID" value="NC_018025.1"/>
</dbReference>
<sequence>MKCSNDPHRPVVPFRTIFNWKSLTDKEQMLMNWPERVWIYSPVRVFFQKREIRKWLRLTGMVDVEDALEIGCGLGRGAALLARDMGFQSVAAFDLEEKLIRRAVRHRPQSLANRVSFYVGDAQDLPFRDSSFDAVVNFGIIHHVLDWRRCIAELSRVLRPGGLFFFEEIYPPLYANFLMKHIVRHPTEDRFSPTQFLETLRKESLILVDGVETGSKFGIVGAARKSKE</sequence>
<protein>
    <submittedName>
        <fullName evidence="2">Methylase involved in ubiquinone/menaquinone biosynthesis</fullName>
    </submittedName>
</protein>
<dbReference type="eggNOG" id="COG2226">
    <property type="taxonomic scope" value="Bacteria"/>
</dbReference>
<dbReference type="Pfam" id="PF08241">
    <property type="entry name" value="Methyltransf_11"/>
    <property type="match status" value="1"/>
</dbReference>
<dbReference type="KEGG" id="dti:Desti_4454"/>
<keyword evidence="2" id="KW-0830">Ubiquinone</keyword>
<dbReference type="STRING" id="706587.Desti_4454"/>
<reference evidence="3" key="1">
    <citation type="submission" date="2012-06" db="EMBL/GenBank/DDBJ databases">
        <title>Complete sequence of chromosome of Desulfomonile tiedjei DSM 6799.</title>
        <authorList>
            <person name="Lucas S."/>
            <person name="Copeland A."/>
            <person name="Lapidus A."/>
            <person name="Glavina del Rio T."/>
            <person name="Dalin E."/>
            <person name="Tice H."/>
            <person name="Bruce D."/>
            <person name="Goodwin L."/>
            <person name="Pitluck S."/>
            <person name="Peters L."/>
            <person name="Ovchinnikova G."/>
            <person name="Zeytun A."/>
            <person name="Lu M."/>
            <person name="Kyrpides N."/>
            <person name="Mavromatis K."/>
            <person name="Ivanova N."/>
            <person name="Brettin T."/>
            <person name="Detter J.C."/>
            <person name="Han C."/>
            <person name="Larimer F."/>
            <person name="Land M."/>
            <person name="Hauser L."/>
            <person name="Markowitz V."/>
            <person name="Cheng J.-F."/>
            <person name="Hugenholtz P."/>
            <person name="Woyke T."/>
            <person name="Wu D."/>
            <person name="Spring S."/>
            <person name="Schroeder M."/>
            <person name="Brambilla E."/>
            <person name="Klenk H.-P."/>
            <person name="Eisen J.A."/>
        </authorList>
    </citation>
    <scope>NUCLEOTIDE SEQUENCE [LARGE SCALE GENOMIC DNA]</scope>
    <source>
        <strain evidence="3">ATCC 49306 / DSM 6799 / DCB-1</strain>
    </source>
</reference>
<evidence type="ECO:0000313" key="3">
    <source>
        <dbReference type="Proteomes" id="UP000006055"/>
    </source>
</evidence>
<dbReference type="PATRIC" id="fig|706587.4.peg.5052"/>
<name>I4CBZ5_DESTA</name>
<dbReference type="SUPFAM" id="SSF53335">
    <property type="entry name" value="S-adenosyl-L-methionine-dependent methyltransferases"/>
    <property type="match status" value="1"/>
</dbReference>
<organism evidence="2 3">
    <name type="scientific">Desulfomonile tiedjei (strain ATCC 49306 / DSM 6799 / DCB-1)</name>
    <dbReference type="NCBI Taxonomy" id="706587"/>
    <lineage>
        <taxon>Bacteria</taxon>
        <taxon>Pseudomonadati</taxon>
        <taxon>Thermodesulfobacteriota</taxon>
        <taxon>Desulfomonilia</taxon>
        <taxon>Desulfomonilales</taxon>
        <taxon>Desulfomonilaceae</taxon>
        <taxon>Desulfomonile</taxon>
    </lineage>
</organism>
<dbReference type="AlphaFoldDB" id="I4CBZ5"/>
<dbReference type="HOGENOM" id="CLU_037990_10_3_7"/>
<keyword evidence="3" id="KW-1185">Reference proteome</keyword>
<evidence type="ECO:0000313" key="2">
    <source>
        <dbReference type="EMBL" id="AFM27086.1"/>
    </source>
</evidence>
<dbReference type="PANTHER" id="PTHR43591">
    <property type="entry name" value="METHYLTRANSFERASE"/>
    <property type="match status" value="1"/>
</dbReference>
<gene>
    <name evidence="2" type="ordered locus">Desti_4454</name>
</gene>
<dbReference type="GO" id="GO:0008757">
    <property type="term" value="F:S-adenosylmethionine-dependent methyltransferase activity"/>
    <property type="evidence" value="ECO:0007669"/>
    <property type="project" value="InterPro"/>
</dbReference>
<dbReference type="Gene3D" id="3.40.50.150">
    <property type="entry name" value="Vaccinia Virus protein VP39"/>
    <property type="match status" value="1"/>
</dbReference>
<proteinExistence type="predicted"/>